<keyword evidence="1" id="KW-0732">Signal</keyword>
<dbReference type="EMBL" id="JBHLSW010000003">
    <property type="protein sequence ID" value="MFC0633017.1"/>
    <property type="molecule type" value="Genomic_DNA"/>
</dbReference>
<gene>
    <name evidence="2" type="ORF">ACFFGE_03875</name>
</gene>
<keyword evidence="3" id="KW-1185">Reference proteome</keyword>
<name>A0ABV6R072_9CAUL</name>
<feature type="chain" id="PRO_5047538468" evidence="1">
    <location>
        <begin position="23"/>
        <end position="153"/>
    </location>
</feature>
<evidence type="ECO:0000256" key="1">
    <source>
        <dbReference type="SAM" id="SignalP"/>
    </source>
</evidence>
<accession>A0ABV6R072</accession>
<comment type="caution">
    <text evidence="2">The sequence shown here is derived from an EMBL/GenBank/DDBJ whole genome shotgun (WGS) entry which is preliminary data.</text>
</comment>
<proteinExistence type="predicted"/>
<feature type="signal peptide" evidence="1">
    <location>
        <begin position="1"/>
        <end position="22"/>
    </location>
</feature>
<protein>
    <submittedName>
        <fullName evidence="2">Peptidase S1</fullName>
    </submittedName>
</protein>
<evidence type="ECO:0000313" key="3">
    <source>
        <dbReference type="Proteomes" id="UP001589906"/>
    </source>
</evidence>
<evidence type="ECO:0000313" key="2">
    <source>
        <dbReference type="EMBL" id="MFC0633017.1"/>
    </source>
</evidence>
<organism evidence="2 3">
    <name type="scientific">Brevundimonas balnearis</name>
    <dbReference type="NCBI Taxonomy" id="1572858"/>
    <lineage>
        <taxon>Bacteria</taxon>
        <taxon>Pseudomonadati</taxon>
        <taxon>Pseudomonadota</taxon>
        <taxon>Alphaproteobacteria</taxon>
        <taxon>Caulobacterales</taxon>
        <taxon>Caulobacteraceae</taxon>
        <taxon>Brevundimonas</taxon>
    </lineage>
</organism>
<dbReference type="RefSeq" id="WP_376834475.1">
    <property type="nucleotide sequence ID" value="NZ_JBHLSW010000003.1"/>
</dbReference>
<dbReference type="Proteomes" id="UP001589906">
    <property type="component" value="Unassembled WGS sequence"/>
</dbReference>
<sequence length="153" mass="16074">MRTQFAAMAAFSMLVMAGPAAAQDTSLSPVSGSITLNAGFDPDPYRISVTPGGSINAQDDVSSNCRGYISNAADVELTYRAGNWPLTIEVQSNTDTTLVINGPDGRWYCDDDGGDGSNPRVHFNNPQGGVYDIWVGTYGGGLASGTLMITELN</sequence>
<reference evidence="2 3" key="1">
    <citation type="submission" date="2024-09" db="EMBL/GenBank/DDBJ databases">
        <authorList>
            <person name="Sun Q."/>
            <person name="Mori K."/>
        </authorList>
    </citation>
    <scope>NUCLEOTIDE SEQUENCE [LARGE SCALE GENOMIC DNA]</scope>
    <source>
        <strain evidence="2 3">NCAIM B.02621</strain>
    </source>
</reference>